<keyword evidence="1" id="KW-0812">Transmembrane</keyword>
<sequence length="44" mass="5408">MMYIVLSYQVGYKRGHLWNRFSLATTYVLNLDMLYFILEFDRLL</sequence>
<evidence type="ECO:0000256" key="1">
    <source>
        <dbReference type="SAM" id="Phobius"/>
    </source>
</evidence>
<dbReference type="AlphaFoldDB" id="A0A7I8ILD5"/>
<dbReference type="Proteomes" id="UP001189122">
    <property type="component" value="Unassembled WGS sequence"/>
</dbReference>
<dbReference type="EMBL" id="CACRZD030000004">
    <property type="protein sequence ID" value="CAA6658622.1"/>
    <property type="molecule type" value="Genomic_DNA"/>
</dbReference>
<evidence type="ECO:0000313" key="3">
    <source>
        <dbReference type="Proteomes" id="UP001189122"/>
    </source>
</evidence>
<reference evidence="2 3" key="1">
    <citation type="submission" date="2019-12" db="EMBL/GenBank/DDBJ databases">
        <authorList>
            <person name="Scholz U."/>
            <person name="Mascher M."/>
            <person name="Fiebig A."/>
        </authorList>
    </citation>
    <scope>NUCLEOTIDE SEQUENCE</scope>
</reference>
<proteinExistence type="predicted"/>
<evidence type="ECO:0000313" key="2">
    <source>
        <dbReference type="EMBL" id="CAA2618899.1"/>
    </source>
</evidence>
<organism evidence="2">
    <name type="scientific">Spirodela intermedia</name>
    <name type="common">Intermediate duckweed</name>
    <dbReference type="NCBI Taxonomy" id="51605"/>
    <lineage>
        <taxon>Eukaryota</taxon>
        <taxon>Viridiplantae</taxon>
        <taxon>Streptophyta</taxon>
        <taxon>Embryophyta</taxon>
        <taxon>Tracheophyta</taxon>
        <taxon>Spermatophyta</taxon>
        <taxon>Magnoliopsida</taxon>
        <taxon>Liliopsida</taxon>
        <taxon>Araceae</taxon>
        <taxon>Lemnoideae</taxon>
        <taxon>Spirodela</taxon>
    </lineage>
</organism>
<keyword evidence="3" id="KW-1185">Reference proteome</keyword>
<name>A0A7I8ILD5_SPIIN</name>
<dbReference type="EMBL" id="LR743591">
    <property type="protein sequence ID" value="CAA2618899.1"/>
    <property type="molecule type" value="Genomic_DNA"/>
</dbReference>
<accession>A0A7I8ILD5</accession>
<gene>
    <name evidence="2" type="ORF">SI7747_04005066</name>
</gene>
<keyword evidence="1" id="KW-0472">Membrane</keyword>
<keyword evidence="1" id="KW-1133">Transmembrane helix</keyword>
<protein>
    <submittedName>
        <fullName evidence="2">Uncharacterized protein</fullName>
    </submittedName>
</protein>
<feature type="transmembrane region" description="Helical" evidence="1">
    <location>
        <begin position="21"/>
        <end position="38"/>
    </location>
</feature>